<proteinExistence type="predicted"/>
<dbReference type="Proteomes" id="UP000241986">
    <property type="component" value="Unassembled WGS sequence"/>
</dbReference>
<dbReference type="EMBL" id="PZKL01000045">
    <property type="protein sequence ID" value="PTH79025.1"/>
    <property type="molecule type" value="Genomic_DNA"/>
</dbReference>
<dbReference type="AlphaFoldDB" id="A0A2T4MWU0"/>
<accession>A0A2T4MWU0</accession>
<evidence type="ECO:0000313" key="1">
    <source>
        <dbReference type="EMBL" id="PTH79025.1"/>
    </source>
</evidence>
<comment type="caution">
    <text evidence="1">The sequence shown here is derived from an EMBL/GenBank/DDBJ whole genome shotgun (WGS) entry which is preliminary data.</text>
</comment>
<sequence length="71" mass="8538">MALVFVAQQGAIIKPKKRQRKKSKSLKRADGMERGRFFLLKHPWSRNRRRFDDVQLKKCRQMAAFLFLFID</sequence>
<name>A0A2T4MWU0_AERVE</name>
<evidence type="ECO:0000313" key="2">
    <source>
        <dbReference type="Proteomes" id="UP000241986"/>
    </source>
</evidence>
<organism evidence="1 2">
    <name type="scientific">Aeromonas veronii</name>
    <dbReference type="NCBI Taxonomy" id="654"/>
    <lineage>
        <taxon>Bacteria</taxon>
        <taxon>Pseudomonadati</taxon>
        <taxon>Pseudomonadota</taxon>
        <taxon>Gammaproteobacteria</taxon>
        <taxon>Aeromonadales</taxon>
        <taxon>Aeromonadaceae</taxon>
        <taxon>Aeromonas</taxon>
    </lineage>
</organism>
<reference evidence="1 2" key="1">
    <citation type="submission" date="2018-03" db="EMBL/GenBank/DDBJ databases">
        <title>Aeromonas veronii whole genome sequencing and analysis.</title>
        <authorList>
            <person name="Xie H."/>
            <person name="Liu T."/>
            <person name="Wang K."/>
        </authorList>
    </citation>
    <scope>NUCLEOTIDE SEQUENCE [LARGE SCALE GENOMIC DNA]</scope>
    <source>
        <strain evidence="1 2">XH.VA.1</strain>
    </source>
</reference>
<protein>
    <submittedName>
        <fullName evidence="1">Uncharacterized protein</fullName>
    </submittedName>
</protein>
<gene>
    <name evidence="1" type="ORF">DAA48_21550</name>
</gene>